<geneLocation type="plasmid" evidence="1">
    <name>pUJ-84KPC</name>
</geneLocation>
<protein>
    <submittedName>
        <fullName evidence="1">Uncharacterized protein</fullName>
    </submittedName>
</protein>
<reference evidence="1" key="1">
    <citation type="submission" date="2017-12" db="EMBL/GenBank/DDBJ databases">
        <title>Insights into the successfully spreading KPC-encoding IncII plasmids.</title>
        <authorList>
            <person name="Brandt C."/>
            <person name="Pletz M.W."/>
            <person name="Makarewicz O."/>
        </authorList>
    </citation>
    <scope>NUCLEOTIDE SEQUENCE</scope>
    <source>
        <strain evidence="1">St015788/2</strain>
        <plasmid evidence="1">pUJ-84KPC</plasmid>
    </source>
</reference>
<dbReference type="AlphaFoldDB" id="A0A2P1BPX8"/>
<evidence type="ECO:0000313" key="1">
    <source>
        <dbReference type="EMBL" id="AVI43804.1"/>
    </source>
</evidence>
<sequence length="126" mass="13455">MLVSAPANGLKRVIRVPGKEQAPAATTERAGAKRRCPQSAGSFIAGTVKAARPGRSQQALPLTFQTSDTSRQARNRFAGSAELPRLFAVSGVWLDDWPALLVRSRRSSVVMPFLTFGRSTVASNCG</sequence>
<name>A0A2P1BPX8_KLEPN</name>
<dbReference type="EMBL" id="MG700550">
    <property type="protein sequence ID" value="AVI43804.1"/>
    <property type="molecule type" value="Genomic_DNA"/>
</dbReference>
<accession>A0A2P1BPX8</accession>
<organism evidence="1">
    <name type="scientific">Klebsiella pneumoniae</name>
    <dbReference type="NCBI Taxonomy" id="573"/>
    <lineage>
        <taxon>Bacteria</taxon>
        <taxon>Pseudomonadati</taxon>
        <taxon>Pseudomonadota</taxon>
        <taxon>Gammaproteobacteria</taxon>
        <taxon>Enterobacterales</taxon>
        <taxon>Enterobacteriaceae</taxon>
        <taxon>Klebsiella/Raoultella group</taxon>
        <taxon>Klebsiella</taxon>
        <taxon>Klebsiella pneumoniae complex</taxon>
    </lineage>
</organism>
<keyword evidence="1" id="KW-0614">Plasmid</keyword>
<proteinExistence type="predicted"/>